<evidence type="ECO:0000256" key="7">
    <source>
        <dbReference type="ARBA" id="ARBA00023136"/>
    </source>
</evidence>
<feature type="transmembrane region" description="Helical" evidence="8">
    <location>
        <begin position="77"/>
        <end position="98"/>
    </location>
</feature>
<name>A0A953J7Y7_9BACT</name>
<dbReference type="InterPro" id="IPR037294">
    <property type="entry name" value="ABC_BtuC-like"/>
</dbReference>
<feature type="transmembrane region" description="Helical" evidence="8">
    <location>
        <begin position="175"/>
        <end position="194"/>
    </location>
</feature>
<evidence type="ECO:0000256" key="8">
    <source>
        <dbReference type="SAM" id="Phobius"/>
    </source>
</evidence>
<comment type="subcellular location">
    <subcellularLocation>
        <location evidence="1">Cell membrane</location>
        <topology evidence="1">Multi-pass membrane protein</topology>
    </subcellularLocation>
</comment>
<keyword evidence="4" id="KW-1003">Cell membrane</keyword>
<organism evidence="9 10">
    <name type="scientific">Candidatus Nitrobium versatile</name>
    <dbReference type="NCBI Taxonomy" id="2884831"/>
    <lineage>
        <taxon>Bacteria</taxon>
        <taxon>Pseudomonadati</taxon>
        <taxon>Nitrospirota</taxon>
        <taxon>Nitrospiria</taxon>
        <taxon>Nitrospirales</taxon>
        <taxon>Nitrospiraceae</taxon>
        <taxon>Candidatus Nitrobium</taxon>
    </lineage>
</organism>
<evidence type="ECO:0000256" key="6">
    <source>
        <dbReference type="ARBA" id="ARBA00022989"/>
    </source>
</evidence>
<feature type="transmembrane region" description="Helical" evidence="8">
    <location>
        <begin position="221"/>
        <end position="248"/>
    </location>
</feature>
<feature type="transmembrane region" description="Helical" evidence="8">
    <location>
        <begin position="293"/>
        <end position="309"/>
    </location>
</feature>
<dbReference type="CDD" id="cd06550">
    <property type="entry name" value="TM_ABC_iron-siderophores_like"/>
    <property type="match status" value="1"/>
</dbReference>
<evidence type="ECO:0000256" key="4">
    <source>
        <dbReference type="ARBA" id="ARBA00022475"/>
    </source>
</evidence>
<evidence type="ECO:0000313" key="9">
    <source>
        <dbReference type="EMBL" id="MBZ0156267.1"/>
    </source>
</evidence>
<dbReference type="FunFam" id="1.10.3470.10:FF:000001">
    <property type="entry name" value="Vitamin B12 ABC transporter permease BtuC"/>
    <property type="match status" value="1"/>
</dbReference>
<keyword evidence="6 8" id="KW-1133">Transmembrane helix</keyword>
<dbReference type="AlphaFoldDB" id="A0A953J7Y7"/>
<keyword evidence="7 8" id="KW-0472">Membrane</keyword>
<feature type="transmembrane region" description="Helical" evidence="8">
    <location>
        <begin position="45"/>
        <end position="65"/>
    </location>
</feature>
<accession>A0A953J7Y7</accession>
<reference evidence="9" key="2">
    <citation type="submission" date="2021-08" db="EMBL/GenBank/DDBJ databases">
        <authorList>
            <person name="Dalcin Martins P."/>
        </authorList>
    </citation>
    <scope>NUCLEOTIDE SEQUENCE</scope>
    <source>
        <strain evidence="9">MAG_39</strain>
    </source>
</reference>
<dbReference type="Proteomes" id="UP000705867">
    <property type="component" value="Unassembled WGS sequence"/>
</dbReference>
<dbReference type="GO" id="GO:0005886">
    <property type="term" value="C:plasma membrane"/>
    <property type="evidence" value="ECO:0007669"/>
    <property type="project" value="UniProtKB-SubCell"/>
</dbReference>
<keyword evidence="3" id="KW-0813">Transport</keyword>
<comment type="similarity">
    <text evidence="2">Belongs to the binding-protein-dependent transport system permease family. FecCD subfamily.</text>
</comment>
<sequence length="317" mass="33456">MKGKITLLVCVAVLAFGIALFAGPHSINPFRMDGTEEEILLHVRLPRVFAAALIGIALGSSGAVLQGILRNPLADPYILGLSSGASLAASAGLILGIASFAVPLLAFFGAVVTGGIVGIMSMRRGGIWPERLLLAGIGLGFLFSALLMLLMSLSTDEGLRRAILWMFGDLSTAEWSTIPYGLFFITTGIVIALLRSRALNSLILGDDLAHSLGFSPQRERLILFVSVCLMTSSSVSMGGMIGFIGLLMPHIMRFLVGSNNALLIPCSALAGGSILMISDLLGRTVIAPTEIPSGIITTLIGAPYFLYLLKKRDILNE</sequence>
<dbReference type="Gene3D" id="1.10.3470.10">
    <property type="entry name" value="ABC transporter involved in vitamin B12 uptake, BtuC"/>
    <property type="match status" value="1"/>
</dbReference>
<evidence type="ECO:0000313" key="10">
    <source>
        <dbReference type="Proteomes" id="UP000705867"/>
    </source>
</evidence>
<gene>
    <name evidence="9" type="ORF">K8I29_08680</name>
</gene>
<protein>
    <submittedName>
        <fullName evidence="9">Iron ABC transporter permease</fullName>
    </submittedName>
</protein>
<evidence type="ECO:0000256" key="2">
    <source>
        <dbReference type="ARBA" id="ARBA00007935"/>
    </source>
</evidence>
<reference evidence="9" key="1">
    <citation type="journal article" date="2021" name="bioRxiv">
        <title>Unraveling nitrogen, sulfur and carbon metabolic pathways and microbial community transcriptional responses to substrate deprivation and toxicity stresses in a bioreactor mimicking anoxic brackish coastal sediment conditions.</title>
        <authorList>
            <person name="Martins P.D."/>
            <person name="Echeveste M.J."/>
            <person name="Arshad A."/>
            <person name="Kurth J."/>
            <person name="Ouboter H."/>
            <person name="Jetten M.S.M."/>
            <person name="Welte C.U."/>
        </authorList>
    </citation>
    <scope>NUCLEOTIDE SEQUENCE</scope>
    <source>
        <strain evidence="9">MAG_39</strain>
    </source>
</reference>
<dbReference type="Pfam" id="PF01032">
    <property type="entry name" value="FecCD"/>
    <property type="match status" value="1"/>
</dbReference>
<evidence type="ECO:0000256" key="1">
    <source>
        <dbReference type="ARBA" id="ARBA00004651"/>
    </source>
</evidence>
<proteinExistence type="inferred from homology"/>
<dbReference type="EMBL" id="JAIOIV010000073">
    <property type="protein sequence ID" value="MBZ0156267.1"/>
    <property type="molecule type" value="Genomic_DNA"/>
</dbReference>
<feature type="transmembrane region" description="Helical" evidence="8">
    <location>
        <begin position="104"/>
        <end position="120"/>
    </location>
</feature>
<dbReference type="InterPro" id="IPR000522">
    <property type="entry name" value="ABC_transptr_permease_BtuC"/>
</dbReference>
<keyword evidence="5 8" id="KW-0812">Transmembrane</keyword>
<evidence type="ECO:0000256" key="3">
    <source>
        <dbReference type="ARBA" id="ARBA00022448"/>
    </source>
</evidence>
<dbReference type="PANTHER" id="PTHR30472:SF25">
    <property type="entry name" value="ABC TRANSPORTER PERMEASE PROTEIN MJ0876-RELATED"/>
    <property type="match status" value="1"/>
</dbReference>
<feature type="transmembrane region" description="Helical" evidence="8">
    <location>
        <begin position="132"/>
        <end position="155"/>
    </location>
</feature>
<dbReference type="PANTHER" id="PTHR30472">
    <property type="entry name" value="FERRIC ENTEROBACTIN TRANSPORT SYSTEM PERMEASE PROTEIN"/>
    <property type="match status" value="1"/>
</dbReference>
<comment type="caution">
    <text evidence="9">The sequence shown here is derived from an EMBL/GenBank/DDBJ whole genome shotgun (WGS) entry which is preliminary data.</text>
</comment>
<dbReference type="SUPFAM" id="SSF81345">
    <property type="entry name" value="ABC transporter involved in vitamin B12 uptake, BtuC"/>
    <property type="match status" value="1"/>
</dbReference>
<evidence type="ECO:0000256" key="5">
    <source>
        <dbReference type="ARBA" id="ARBA00022692"/>
    </source>
</evidence>
<dbReference type="GO" id="GO:0022857">
    <property type="term" value="F:transmembrane transporter activity"/>
    <property type="evidence" value="ECO:0007669"/>
    <property type="project" value="InterPro"/>
</dbReference>